<feature type="transmembrane region" description="Helical" evidence="6">
    <location>
        <begin position="151"/>
        <end position="168"/>
    </location>
</feature>
<dbReference type="Proteomes" id="UP001307608">
    <property type="component" value="Chromosome"/>
</dbReference>
<comment type="subcellular location">
    <subcellularLocation>
        <location evidence="1">Cell inner membrane</location>
        <topology evidence="1">Multi-pass membrane protein</topology>
    </subcellularLocation>
</comment>
<evidence type="ECO:0000256" key="5">
    <source>
        <dbReference type="ARBA" id="ARBA00023136"/>
    </source>
</evidence>
<keyword evidence="5 6" id="KW-0472">Membrane</keyword>
<evidence type="ECO:0000256" key="4">
    <source>
        <dbReference type="ARBA" id="ARBA00022989"/>
    </source>
</evidence>
<feature type="transmembrane region" description="Helical" evidence="6">
    <location>
        <begin position="201"/>
        <end position="226"/>
    </location>
</feature>
<protein>
    <submittedName>
        <fullName evidence="7">Branched-chain amino acid ABC transporter permease</fullName>
    </submittedName>
</protein>
<keyword evidence="2" id="KW-1003">Cell membrane</keyword>
<dbReference type="InterPro" id="IPR043428">
    <property type="entry name" value="LivM-like"/>
</dbReference>
<name>A0ABN6WNV7_9GAMM</name>
<dbReference type="PANTHER" id="PTHR30482:SF17">
    <property type="entry name" value="ABC TRANSPORTER ATP-BINDING PROTEIN"/>
    <property type="match status" value="1"/>
</dbReference>
<evidence type="ECO:0000256" key="1">
    <source>
        <dbReference type="ARBA" id="ARBA00004429"/>
    </source>
</evidence>
<feature type="transmembrane region" description="Helical" evidence="6">
    <location>
        <begin position="238"/>
        <end position="263"/>
    </location>
</feature>
<evidence type="ECO:0000256" key="2">
    <source>
        <dbReference type="ARBA" id="ARBA00022475"/>
    </source>
</evidence>
<evidence type="ECO:0000256" key="3">
    <source>
        <dbReference type="ARBA" id="ARBA00022692"/>
    </source>
</evidence>
<gene>
    <name evidence="7" type="ORF">MACH16_22320</name>
</gene>
<sequence>MRSRLAILVLLGLALAAPLVIYPVFLAKVLCFALFACAFNLLLGFAGLLSFGHAVFLGTGGYVTGWLMINSGLTPEIAIIAGTVAGGFLGAVFGKLAVKREGIYFAMVTLALAQLVFFLYLQTPFTGGEDGLQGVPRGKAFGLIDLADNQTMYYFVLAIFLAGFWLIHRTVHSPFGQIMKAIRENESRATSLGYDVNKYKWIAFIISAALSALAGSTKTLVFELASLTDVHWHMSGEVILMTLVGGVGTIIGPLVGAGVVVSMQNYLSGGELGNYLHIIMGAVFVVCVLSFRSGIVGQFNKFRRNNF</sequence>
<dbReference type="PANTHER" id="PTHR30482">
    <property type="entry name" value="HIGH-AFFINITY BRANCHED-CHAIN AMINO ACID TRANSPORT SYSTEM PERMEASE"/>
    <property type="match status" value="1"/>
</dbReference>
<accession>A0ABN6WNV7</accession>
<dbReference type="Pfam" id="PF02653">
    <property type="entry name" value="BPD_transp_2"/>
    <property type="match status" value="1"/>
</dbReference>
<feature type="transmembrane region" description="Helical" evidence="6">
    <location>
        <begin position="77"/>
        <end position="97"/>
    </location>
</feature>
<feature type="transmembrane region" description="Helical" evidence="6">
    <location>
        <begin position="103"/>
        <end position="121"/>
    </location>
</feature>
<dbReference type="CDD" id="cd06581">
    <property type="entry name" value="TM_PBP1_LivM_like"/>
    <property type="match status" value="1"/>
</dbReference>
<reference evidence="7 8" key="1">
    <citation type="submission" date="2023-01" db="EMBL/GenBank/DDBJ databases">
        <title>Complete genome sequence of Marinomonas pontica strain 200518_36.</title>
        <authorList>
            <person name="Ueki S."/>
            <person name="Gajardo G."/>
            <person name="Maruyama F."/>
        </authorList>
    </citation>
    <scope>NUCLEOTIDE SEQUENCE [LARGE SCALE GENOMIC DNA]</scope>
    <source>
        <strain evidence="7 8">200518_36</strain>
    </source>
</reference>
<keyword evidence="3 6" id="KW-0812">Transmembrane</keyword>
<feature type="transmembrane region" description="Helical" evidence="6">
    <location>
        <begin position="275"/>
        <end position="295"/>
    </location>
</feature>
<evidence type="ECO:0000256" key="6">
    <source>
        <dbReference type="SAM" id="Phobius"/>
    </source>
</evidence>
<feature type="transmembrane region" description="Helical" evidence="6">
    <location>
        <begin position="32"/>
        <end position="56"/>
    </location>
</feature>
<proteinExistence type="predicted"/>
<evidence type="ECO:0000313" key="8">
    <source>
        <dbReference type="Proteomes" id="UP001307608"/>
    </source>
</evidence>
<keyword evidence="4 6" id="KW-1133">Transmembrane helix</keyword>
<keyword evidence="8" id="KW-1185">Reference proteome</keyword>
<dbReference type="RefSeq" id="WP_338268047.1">
    <property type="nucleotide sequence ID" value="NZ_AP027271.1"/>
</dbReference>
<organism evidence="7 8">
    <name type="scientific">Marinomonas pontica</name>
    <dbReference type="NCBI Taxonomy" id="264739"/>
    <lineage>
        <taxon>Bacteria</taxon>
        <taxon>Pseudomonadati</taxon>
        <taxon>Pseudomonadota</taxon>
        <taxon>Gammaproteobacteria</taxon>
        <taxon>Oceanospirillales</taxon>
        <taxon>Oceanospirillaceae</taxon>
        <taxon>Marinomonas</taxon>
    </lineage>
</organism>
<dbReference type="EMBL" id="AP027271">
    <property type="protein sequence ID" value="BDX03484.1"/>
    <property type="molecule type" value="Genomic_DNA"/>
</dbReference>
<dbReference type="InterPro" id="IPR001851">
    <property type="entry name" value="ABC_transp_permease"/>
</dbReference>
<evidence type="ECO:0000313" key="7">
    <source>
        <dbReference type="EMBL" id="BDX03484.1"/>
    </source>
</evidence>